<comment type="caution">
    <text evidence="1">The sequence shown here is derived from an EMBL/GenBank/DDBJ whole genome shotgun (WGS) entry which is preliminary data.</text>
</comment>
<sequence length="78" mass="8627">MILHIIYTLQGAAILRRGILTGISLVKDGEFTLEVRDSLNFLVQVITDGYYGEDSVRAGKENIVHIRPGKVTVDSILN</sequence>
<proteinExistence type="predicted"/>
<protein>
    <submittedName>
        <fullName evidence="1">Uncharacterized protein</fullName>
    </submittedName>
</protein>
<evidence type="ECO:0000313" key="1">
    <source>
        <dbReference type="EMBL" id="HDY59865.1"/>
    </source>
</evidence>
<accession>A0A7V1EIS7</accession>
<name>A0A7V1EIS7_UNCW3</name>
<dbReference type="EMBL" id="DSKY01000022">
    <property type="protein sequence ID" value="HDY59865.1"/>
    <property type="molecule type" value="Genomic_DNA"/>
</dbReference>
<dbReference type="AlphaFoldDB" id="A0A7V1EIS7"/>
<organism evidence="1">
    <name type="scientific">candidate division WOR-3 bacterium</name>
    <dbReference type="NCBI Taxonomy" id="2052148"/>
    <lineage>
        <taxon>Bacteria</taxon>
        <taxon>Bacteria division WOR-3</taxon>
    </lineage>
</organism>
<reference evidence="1" key="1">
    <citation type="journal article" date="2020" name="mSystems">
        <title>Genome- and Community-Level Interaction Insights into Carbon Utilization and Element Cycling Functions of Hydrothermarchaeota in Hydrothermal Sediment.</title>
        <authorList>
            <person name="Zhou Z."/>
            <person name="Liu Y."/>
            <person name="Xu W."/>
            <person name="Pan J."/>
            <person name="Luo Z.H."/>
            <person name="Li M."/>
        </authorList>
    </citation>
    <scope>NUCLEOTIDE SEQUENCE [LARGE SCALE GENOMIC DNA]</scope>
    <source>
        <strain evidence="1">SpSt-258</strain>
    </source>
</reference>
<gene>
    <name evidence="1" type="ORF">ENP86_10020</name>
</gene>